<dbReference type="Pfam" id="PF01980">
    <property type="entry name" value="TrmO_N"/>
    <property type="match status" value="1"/>
</dbReference>
<comment type="similarity">
    <text evidence="2">Belongs to the tRNA methyltransferase O family.</text>
</comment>
<reference evidence="4" key="2">
    <citation type="submission" date="2020-09" db="EMBL/GenBank/DDBJ databases">
        <authorList>
            <person name="Sun Q."/>
            <person name="Zhou Y."/>
        </authorList>
    </citation>
    <scope>NUCLEOTIDE SEQUENCE</scope>
    <source>
        <strain evidence="4">CGMCC 1.3617</strain>
    </source>
</reference>
<keyword evidence="5" id="KW-1185">Reference proteome</keyword>
<dbReference type="AlphaFoldDB" id="A0A917NPU2"/>
<dbReference type="InterPro" id="IPR023370">
    <property type="entry name" value="TrmO-like_N"/>
</dbReference>
<feature type="domain" description="TsaA-like" evidence="3">
    <location>
        <begin position="37"/>
        <end position="160"/>
    </location>
</feature>
<dbReference type="EMBL" id="BMKW01000006">
    <property type="protein sequence ID" value="GGJ17622.1"/>
    <property type="molecule type" value="Genomic_DNA"/>
</dbReference>
<gene>
    <name evidence="4" type="primary">virR</name>
    <name evidence="4" type="ORF">GCM10011320_26220</name>
</gene>
<evidence type="ECO:0000256" key="2">
    <source>
        <dbReference type="ARBA" id="ARBA00033753"/>
    </source>
</evidence>
<proteinExistence type="inferred from homology"/>
<comment type="caution">
    <text evidence="4">The sequence shown here is derived from an EMBL/GenBank/DDBJ whole genome shotgun (WGS) entry which is preliminary data.</text>
</comment>
<dbReference type="InterPro" id="IPR036413">
    <property type="entry name" value="YaeB-like_sf"/>
</dbReference>
<dbReference type="PANTHER" id="PTHR12818:SF0">
    <property type="entry name" value="TRNA (ADENINE(37)-N6)-METHYLTRANSFERASE"/>
    <property type="match status" value="1"/>
</dbReference>
<evidence type="ECO:0000313" key="5">
    <source>
        <dbReference type="Proteomes" id="UP000661507"/>
    </source>
</evidence>
<evidence type="ECO:0000259" key="3">
    <source>
        <dbReference type="PROSITE" id="PS51668"/>
    </source>
</evidence>
<protein>
    <submittedName>
        <fullName evidence="4">tRNA (N6-threonylcarbamoyladenosine(37)-N6)-methyltransferase TrmO</fullName>
    </submittedName>
</protein>
<organism evidence="4 5">
    <name type="scientific">Neoroseomonas lacus</name>
    <dbReference type="NCBI Taxonomy" id="287609"/>
    <lineage>
        <taxon>Bacteria</taxon>
        <taxon>Pseudomonadati</taxon>
        <taxon>Pseudomonadota</taxon>
        <taxon>Alphaproteobacteria</taxon>
        <taxon>Acetobacterales</taxon>
        <taxon>Acetobacteraceae</taxon>
        <taxon>Neoroseomonas</taxon>
    </lineage>
</organism>
<dbReference type="CDD" id="cd09281">
    <property type="entry name" value="UPF0066"/>
    <property type="match status" value="1"/>
</dbReference>
<accession>A0A917NPU2</accession>
<name>A0A917NPU2_9PROT</name>
<dbReference type="InterPro" id="IPR040372">
    <property type="entry name" value="YaeB-like"/>
</dbReference>
<dbReference type="InterPro" id="IPR036414">
    <property type="entry name" value="YaeB_N_sf"/>
</dbReference>
<reference evidence="4" key="1">
    <citation type="journal article" date="2014" name="Int. J. Syst. Evol. Microbiol.">
        <title>Complete genome sequence of Corynebacterium casei LMG S-19264T (=DSM 44701T), isolated from a smear-ripened cheese.</title>
        <authorList>
            <consortium name="US DOE Joint Genome Institute (JGI-PGF)"/>
            <person name="Walter F."/>
            <person name="Albersmeier A."/>
            <person name="Kalinowski J."/>
            <person name="Ruckert C."/>
        </authorList>
    </citation>
    <scope>NUCLEOTIDE SEQUENCE</scope>
    <source>
        <strain evidence="4">CGMCC 1.3617</strain>
    </source>
</reference>
<dbReference type="Gene3D" id="2.40.30.70">
    <property type="entry name" value="YaeB-like"/>
    <property type="match status" value="1"/>
</dbReference>
<dbReference type="PROSITE" id="PS51668">
    <property type="entry name" value="TSAA_2"/>
    <property type="match status" value="1"/>
</dbReference>
<dbReference type="Proteomes" id="UP000661507">
    <property type="component" value="Unassembled WGS sequence"/>
</dbReference>
<evidence type="ECO:0000256" key="1">
    <source>
        <dbReference type="ARBA" id="ARBA00022691"/>
    </source>
</evidence>
<sequence>MRRVHHGAGKGNETMDWNATRPGEVEGGMPDRADAAISFIGSIRTPFATRADCPHRGSPEGPVCRIEIEAPWRPALRGIEPGARLEVLYWMHLARRDLLVQAPKGRPAPLGTFALRSPNRPNPISSSEVEVVAVTDEAVLVRGLDCVDGTPLVDIKALRR</sequence>
<dbReference type="PANTHER" id="PTHR12818">
    <property type="entry name" value="TRNA (ADENINE(37)-N6)-METHYLTRANSFERASE"/>
    <property type="match status" value="1"/>
</dbReference>
<evidence type="ECO:0000313" key="4">
    <source>
        <dbReference type="EMBL" id="GGJ17622.1"/>
    </source>
</evidence>
<dbReference type="SUPFAM" id="SSF118196">
    <property type="entry name" value="YaeB-like"/>
    <property type="match status" value="1"/>
</dbReference>
<dbReference type="NCBIfam" id="TIGR00104">
    <property type="entry name" value="tRNA_TsaA"/>
    <property type="match status" value="1"/>
</dbReference>
<keyword evidence="1" id="KW-0949">S-adenosyl-L-methionine</keyword>